<dbReference type="EMBL" id="JBHTCC010000003">
    <property type="protein sequence ID" value="MFC7299559.1"/>
    <property type="molecule type" value="Genomic_DNA"/>
</dbReference>
<dbReference type="Gene3D" id="2.40.50.870">
    <property type="entry name" value="Protein of unknown function (DUF3299)"/>
    <property type="match status" value="1"/>
</dbReference>
<accession>A0ABW2J8P3</accession>
<evidence type="ECO:0000313" key="2">
    <source>
        <dbReference type="EMBL" id="MFC7299559.1"/>
    </source>
</evidence>
<sequence length="174" mass="19152">MYVVMNRFFTSLCAVSALVVMAGAPAFAQKSQQSAEHAQTGNPNPAQMPVIMDKKGVTSWNTLAKVKQVRAKNSIVPQFTKEVAALNDQEIKIQGFMMPLEPGEKQKHFLISHTPPTCSYCLPAGPEGVVEVKTKKPIKFTFDPLIISGKMEIMKNDPMGLYYRMNDASLSTAD</sequence>
<feature type="signal peptide" evidence="1">
    <location>
        <begin position="1"/>
        <end position="28"/>
    </location>
</feature>
<feature type="chain" id="PRO_5047265458" evidence="1">
    <location>
        <begin position="29"/>
        <end position="174"/>
    </location>
</feature>
<comment type="caution">
    <text evidence="2">The sequence shown here is derived from an EMBL/GenBank/DDBJ whole genome shotgun (WGS) entry which is preliminary data.</text>
</comment>
<dbReference type="RefSeq" id="WP_382235675.1">
    <property type="nucleotide sequence ID" value="NZ_JBHTCC010000003.1"/>
</dbReference>
<name>A0ABW2J8P3_9BURK</name>
<protein>
    <submittedName>
        <fullName evidence="2">DUF3299 domain-containing protein</fullName>
    </submittedName>
</protein>
<organism evidence="2 3">
    <name type="scientific">Herminiimonas aquatilis</name>
    <dbReference type="NCBI Taxonomy" id="345342"/>
    <lineage>
        <taxon>Bacteria</taxon>
        <taxon>Pseudomonadati</taxon>
        <taxon>Pseudomonadota</taxon>
        <taxon>Betaproteobacteria</taxon>
        <taxon>Burkholderiales</taxon>
        <taxon>Oxalobacteraceae</taxon>
        <taxon>Herminiimonas</taxon>
    </lineage>
</organism>
<keyword evidence="1" id="KW-0732">Signal</keyword>
<gene>
    <name evidence="2" type="ORF">ACFQO0_14035</name>
</gene>
<reference evidence="3" key="1">
    <citation type="journal article" date="2019" name="Int. J. Syst. Evol. Microbiol.">
        <title>The Global Catalogue of Microorganisms (GCM) 10K type strain sequencing project: providing services to taxonomists for standard genome sequencing and annotation.</title>
        <authorList>
            <consortium name="The Broad Institute Genomics Platform"/>
            <consortium name="The Broad Institute Genome Sequencing Center for Infectious Disease"/>
            <person name="Wu L."/>
            <person name="Ma J."/>
        </authorList>
    </citation>
    <scope>NUCLEOTIDE SEQUENCE [LARGE SCALE GENOMIC DNA]</scope>
    <source>
        <strain evidence="3">CCUG 36956</strain>
    </source>
</reference>
<dbReference type="InterPro" id="IPR021727">
    <property type="entry name" value="DUF3299"/>
</dbReference>
<dbReference type="Proteomes" id="UP001596379">
    <property type="component" value="Unassembled WGS sequence"/>
</dbReference>
<dbReference type="Pfam" id="PF11736">
    <property type="entry name" value="DUF3299"/>
    <property type="match status" value="1"/>
</dbReference>
<evidence type="ECO:0000256" key="1">
    <source>
        <dbReference type="SAM" id="SignalP"/>
    </source>
</evidence>
<proteinExistence type="predicted"/>
<evidence type="ECO:0000313" key="3">
    <source>
        <dbReference type="Proteomes" id="UP001596379"/>
    </source>
</evidence>
<keyword evidence="3" id="KW-1185">Reference proteome</keyword>